<reference evidence="1 2" key="1">
    <citation type="journal article" date="2007" name="BMC Genomics">
        <title>Sequence analysis of an Archaeal virus isolated from a hypersaline lake in Inner Mongolia, China.</title>
        <authorList>
            <person name="Pagaling E."/>
            <person name="Haigh R."/>
            <person name="Grant W.D."/>
            <person name="Cowan D.A."/>
            <person name="Jones B.E."/>
            <person name="Ma Y."/>
            <person name="Ventosa A."/>
            <person name="Heaphy S."/>
        </authorList>
    </citation>
    <scope>NUCLEOTIDE SEQUENCE</scope>
</reference>
<evidence type="ECO:0000313" key="1">
    <source>
        <dbReference type="EMBL" id="CAL92447.1"/>
    </source>
</evidence>
<dbReference type="KEGG" id="vg:4606070"/>
<sequence length="47" mass="5207">MSEDVREHVDRALEQAVATGADLDEVEAILDDAQNRLDELRALRGEA</sequence>
<dbReference type="Proteomes" id="UP000002272">
    <property type="component" value="Segment"/>
</dbReference>
<dbReference type="RefSeq" id="YP_919052.1">
    <property type="nucleotide sequence ID" value="NC_008695.1"/>
</dbReference>
<dbReference type="EMBL" id="AM419438">
    <property type="protein sequence ID" value="CAL92447.1"/>
    <property type="molecule type" value="Genomic_DNA"/>
</dbReference>
<proteinExistence type="predicted"/>
<accession>A0ZYN8</accession>
<keyword evidence="2" id="KW-1185">Reference proteome</keyword>
<dbReference type="GeneID" id="4606070"/>
<evidence type="ECO:0000313" key="2">
    <source>
        <dbReference type="Proteomes" id="UP000002272"/>
    </source>
</evidence>
<organism evidence="1 2">
    <name type="scientific">Halorubrum virus BJ1</name>
    <dbReference type="NCBI Taxonomy" id="416419"/>
    <lineage>
        <taxon>Viruses</taxon>
        <taxon>Duplodnaviria</taxon>
        <taxon>Heunggongvirae</taxon>
        <taxon>Uroviricota</taxon>
        <taxon>Caudoviricetes</taxon>
        <taxon>Kirjokansivirales</taxon>
        <taxon>Graaviviridae</taxon>
        <taxon>Beejeyvirus</taxon>
        <taxon>Beejeyvirus bagaejinnorense</taxon>
        <taxon>Beejeyvirus BJ1</taxon>
    </lineage>
</organism>
<protein>
    <submittedName>
        <fullName evidence="1">Uncharacterized protein</fullName>
    </submittedName>
</protein>
<name>A0ZYN8_9CAUD</name>